<dbReference type="PANTHER" id="PTHR33653:SF1">
    <property type="entry name" value="RIBONUCLEASE VAPC2"/>
    <property type="match status" value="1"/>
</dbReference>
<evidence type="ECO:0000256" key="1">
    <source>
        <dbReference type="ARBA" id="ARBA00001946"/>
    </source>
</evidence>
<dbReference type="PANTHER" id="PTHR33653">
    <property type="entry name" value="RIBONUCLEASE VAPC2"/>
    <property type="match status" value="1"/>
</dbReference>
<feature type="binding site" evidence="8">
    <location>
        <position position="100"/>
    </location>
    <ligand>
        <name>Mg(2+)</name>
        <dbReference type="ChEBI" id="CHEBI:18420"/>
    </ligand>
</feature>
<dbReference type="EMBL" id="SJZF01000004">
    <property type="protein sequence ID" value="TFU27104.1"/>
    <property type="molecule type" value="Genomic_DNA"/>
</dbReference>
<keyword evidence="3 8" id="KW-0540">Nuclease</keyword>
<keyword evidence="4 8" id="KW-0479">Metal-binding</keyword>
<reference evidence="10 11" key="1">
    <citation type="submission" date="2019-03" db="EMBL/GenBank/DDBJ databases">
        <title>Thermus tengchongensis species for the arsenic transformation mechanism.</title>
        <authorList>
            <person name="Yuan G.C."/>
        </authorList>
    </citation>
    <scope>NUCLEOTIDE SEQUENCE [LARGE SCALE GENOMIC DNA]</scope>
    <source>
        <strain evidence="10 11">15W</strain>
    </source>
</reference>
<dbReference type="EC" id="3.1.-.-" evidence="8"/>
<feature type="binding site" evidence="8">
    <location>
        <position position="5"/>
    </location>
    <ligand>
        <name>Mg(2+)</name>
        <dbReference type="ChEBI" id="CHEBI:18420"/>
    </ligand>
</feature>
<dbReference type="Gene3D" id="3.40.50.1010">
    <property type="entry name" value="5'-nuclease"/>
    <property type="match status" value="1"/>
</dbReference>
<accession>A0A4Y9FD22</accession>
<dbReference type="InterPro" id="IPR050556">
    <property type="entry name" value="Type_II_TA_system_RNase"/>
</dbReference>
<keyword evidence="5 8" id="KW-0378">Hydrolase</keyword>
<keyword evidence="6 8" id="KW-0460">Magnesium</keyword>
<name>A0A4Y9FD22_9DEIN</name>
<gene>
    <name evidence="8" type="primary">vapC</name>
    <name evidence="10" type="ORF">E0687_03400</name>
</gene>
<evidence type="ECO:0000256" key="7">
    <source>
        <dbReference type="ARBA" id="ARBA00038093"/>
    </source>
</evidence>
<dbReference type="Pfam" id="PF01850">
    <property type="entry name" value="PIN"/>
    <property type="match status" value="1"/>
</dbReference>
<sequence length="133" mass="14729">MTSLDTNVILAALDPKDALHPEAVGLLEACASHVLFLSPPVYAELRAGEGWPLLQAFLQAFAIRLRPEMPLQVWTLAGERFGLYARKRREGGLPRRILADFLIGAHAVYHGLRLATFDPAPYRTAFPELEVVP</sequence>
<evidence type="ECO:0000256" key="5">
    <source>
        <dbReference type="ARBA" id="ARBA00022801"/>
    </source>
</evidence>
<keyword evidence="2 8" id="KW-1277">Toxin-antitoxin system</keyword>
<organism evidence="10 11">
    <name type="scientific">Thermus tengchongensis</name>
    <dbReference type="NCBI Taxonomy" id="1214928"/>
    <lineage>
        <taxon>Bacteria</taxon>
        <taxon>Thermotogati</taxon>
        <taxon>Deinococcota</taxon>
        <taxon>Deinococci</taxon>
        <taxon>Thermales</taxon>
        <taxon>Thermaceae</taxon>
        <taxon>Thermus</taxon>
    </lineage>
</organism>
<dbReference type="HAMAP" id="MF_00265">
    <property type="entry name" value="VapC_Nob1"/>
    <property type="match status" value="1"/>
</dbReference>
<evidence type="ECO:0000256" key="6">
    <source>
        <dbReference type="ARBA" id="ARBA00022842"/>
    </source>
</evidence>
<dbReference type="InterPro" id="IPR022907">
    <property type="entry name" value="VapC_family"/>
</dbReference>
<comment type="function">
    <text evidence="8">Toxic component of a toxin-antitoxin (TA) system. An RNase.</text>
</comment>
<dbReference type="RefSeq" id="WP_135259732.1">
    <property type="nucleotide sequence ID" value="NZ_SJZF01000004.1"/>
</dbReference>
<evidence type="ECO:0000256" key="8">
    <source>
        <dbReference type="HAMAP-Rule" id="MF_00265"/>
    </source>
</evidence>
<dbReference type="GO" id="GO:0000287">
    <property type="term" value="F:magnesium ion binding"/>
    <property type="evidence" value="ECO:0007669"/>
    <property type="project" value="UniProtKB-UniRule"/>
</dbReference>
<dbReference type="Proteomes" id="UP000297668">
    <property type="component" value="Unassembled WGS sequence"/>
</dbReference>
<dbReference type="SUPFAM" id="SSF88723">
    <property type="entry name" value="PIN domain-like"/>
    <property type="match status" value="1"/>
</dbReference>
<dbReference type="GO" id="GO:0016787">
    <property type="term" value="F:hydrolase activity"/>
    <property type="evidence" value="ECO:0007669"/>
    <property type="project" value="UniProtKB-KW"/>
</dbReference>
<comment type="caution">
    <text evidence="10">The sequence shown here is derived from an EMBL/GenBank/DDBJ whole genome shotgun (WGS) entry which is preliminary data.</text>
</comment>
<evidence type="ECO:0000256" key="3">
    <source>
        <dbReference type="ARBA" id="ARBA00022722"/>
    </source>
</evidence>
<evidence type="ECO:0000256" key="4">
    <source>
        <dbReference type="ARBA" id="ARBA00022723"/>
    </source>
</evidence>
<evidence type="ECO:0000259" key="9">
    <source>
        <dbReference type="Pfam" id="PF01850"/>
    </source>
</evidence>
<feature type="domain" description="PIN" evidence="9">
    <location>
        <begin position="4"/>
        <end position="126"/>
    </location>
</feature>
<keyword evidence="8" id="KW-0800">Toxin</keyword>
<dbReference type="AlphaFoldDB" id="A0A4Y9FD22"/>
<dbReference type="InterPro" id="IPR002716">
    <property type="entry name" value="PIN_dom"/>
</dbReference>
<evidence type="ECO:0000256" key="2">
    <source>
        <dbReference type="ARBA" id="ARBA00022649"/>
    </source>
</evidence>
<proteinExistence type="inferred from homology"/>
<comment type="cofactor">
    <cofactor evidence="1 8">
        <name>Mg(2+)</name>
        <dbReference type="ChEBI" id="CHEBI:18420"/>
    </cofactor>
</comment>
<dbReference type="GO" id="GO:0090729">
    <property type="term" value="F:toxin activity"/>
    <property type="evidence" value="ECO:0007669"/>
    <property type="project" value="UniProtKB-KW"/>
</dbReference>
<comment type="similarity">
    <text evidence="7 8">Belongs to the PINc/VapC protein family.</text>
</comment>
<protein>
    <recommendedName>
        <fullName evidence="8">Ribonuclease VapC</fullName>
        <shortName evidence="8">RNase VapC</shortName>
        <ecNumber evidence="8">3.1.-.-</ecNumber>
    </recommendedName>
    <alternativeName>
        <fullName evidence="8">Toxin VapC</fullName>
    </alternativeName>
</protein>
<dbReference type="GO" id="GO:0004540">
    <property type="term" value="F:RNA nuclease activity"/>
    <property type="evidence" value="ECO:0007669"/>
    <property type="project" value="InterPro"/>
</dbReference>
<dbReference type="InterPro" id="IPR029060">
    <property type="entry name" value="PIN-like_dom_sf"/>
</dbReference>
<evidence type="ECO:0000313" key="11">
    <source>
        <dbReference type="Proteomes" id="UP000297668"/>
    </source>
</evidence>
<evidence type="ECO:0000313" key="10">
    <source>
        <dbReference type="EMBL" id="TFU27104.1"/>
    </source>
</evidence>